<dbReference type="EMBL" id="AP024086">
    <property type="protein sequence ID" value="BCL61937.1"/>
    <property type="molecule type" value="Genomic_DNA"/>
</dbReference>
<name>A0A8D5FXT0_9BACT</name>
<dbReference type="Proteomes" id="UP000826725">
    <property type="component" value="Chromosome"/>
</dbReference>
<organism evidence="1 2">
    <name type="scientific">Desulfomarina profundi</name>
    <dbReference type="NCBI Taxonomy" id="2772557"/>
    <lineage>
        <taxon>Bacteria</taxon>
        <taxon>Pseudomonadati</taxon>
        <taxon>Thermodesulfobacteriota</taxon>
        <taxon>Desulfobulbia</taxon>
        <taxon>Desulfobulbales</taxon>
        <taxon>Desulfobulbaceae</taxon>
        <taxon>Desulfomarina</taxon>
    </lineage>
</organism>
<sequence length="66" mass="7645">MSREINALGPLTGGVKSVEEIDLAHEFFLLADGNVCKWTIVQENHRKKEVFVRKNRWRPKAAICFF</sequence>
<dbReference type="KEGG" id="dbk:DGMP_26300"/>
<evidence type="ECO:0000313" key="2">
    <source>
        <dbReference type="Proteomes" id="UP000826725"/>
    </source>
</evidence>
<dbReference type="AlphaFoldDB" id="A0A8D5FXT0"/>
<gene>
    <name evidence="1" type="ORF">DGMP_26300</name>
</gene>
<proteinExistence type="predicted"/>
<accession>A0A8D5FXT0</accession>
<reference evidence="1" key="1">
    <citation type="submission" date="2020-09" db="EMBL/GenBank/DDBJ databases">
        <title>Desulfogranum mesoprofundum gen. nov., sp. nov., a novel mesophilic, sulfate-reducing chemolithoautotroph isolated from a deep-sea hydrothermal vent chimney in the Suiyo Seamount.</title>
        <authorList>
            <person name="Hashimoto Y."/>
            <person name="Nakagawa S."/>
        </authorList>
    </citation>
    <scope>NUCLEOTIDE SEQUENCE</scope>
    <source>
        <strain evidence="1">KT2</strain>
    </source>
</reference>
<keyword evidence="2" id="KW-1185">Reference proteome</keyword>
<protein>
    <submittedName>
        <fullName evidence="1">Uncharacterized protein</fullName>
    </submittedName>
</protein>
<evidence type="ECO:0000313" key="1">
    <source>
        <dbReference type="EMBL" id="BCL61937.1"/>
    </source>
</evidence>